<dbReference type="OrthoDB" id="1862548at2"/>
<proteinExistence type="predicted"/>
<protein>
    <submittedName>
        <fullName evidence="1">V/A-type H+-transporting ATPase subunit E</fullName>
    </submittedName>
</protein>
<accession>A0A1H8AG69</accession>
<name>A0A1H8AG69_9FIRM</name>
<dbReference type="SUPFAM" id="SSF160527">
    <property type="entry name" value="V-type ATPase subunit E-like"/>
    <property type="match status" value="1"/>
</dbReference>
<evidence type="ECO:0000313" key="1">
    <source>
        <dbReference type="EMBL" id="SEM69486.1"/>
    </source>
</evidence>
<reference evidence="1 2" key="1">
    <citation type="submission" date="2016-10" db="EMBL/GenBank/DDBJ databases">
        <authorList>
            <person name="de Groot N.N."/>
        </authorList>
    </citation>
    <scope>NUCLEOTIDE SEQUENCE [LARGE SCALE GENOMIC DNA]</scope>
    <source>
        <strain evidence="1 2">CGMCC 1.5070</strain>
    </source>
</reference>
<keyword evidence="2" id="KW-1185">Reference proteome</keyword>
<dbReference type="STRING" id="474960.SAMN05216180_1309"/>
<dbReference type="Proteomes" id="UP000199158">
    <property type="component" value="Unassembled WGS sequence"/>
</dbReference>
<gene>
    <name evidence="1" type="ORF">SAMN05216180_1309</name>
</gene>
<dbReference type="EMBL" id="FOCG01000001">
    <property type="protein sequence ID" value="SEM69486.1"/>
    <property type="molecule type" value="Genomic_DNA"/>
</dbReference>
<dbReference type="AlphaFoldDB" id="A0A1H8AG69"/>
<evidence type="ECO:0000313" key="2">
    <source>
        <dbReference type="Proteomes" id="UP000199158"/>
    </source>
</evidence>
<organism evidence="1 2">
    <name type="scientific">Hydrogenoanaerobacterium saccharovorans</name>
    <dbReference type="NCBI Taxonomy" id="474960"/>
    <lineage>
        <taxon>Bacteria</taxon>
        <taxon>Bacillati</taxon>
        <taxon>Bacillota</taxon>
        <taxon>Clostridia</taxon>
        <taxon>Eubacteriales</taxon>
        <taxon>Oscillospiraceae</taxon>
        <taxon>Hydrogenoanaerobacterium</taxon>
    </lineage>
</organism>
<sequence length="203" mass="23031">MATANKGIERKLARFEEEIMGSVAQICKEIDDELAAYRTGELGKHEDDTLAETYNIIQSEVSEISVEETKDLSRKKMELKKKLYIKRDEYNKLIFAEARIKLTEFTKSAEYLDFLLGKAKKLVNSCVCEGAQLLLKEDDLRYTEQLRKICGDKLEIMADGEILIGGAKLVNEAKNFIADETLDAALEEQKEWFAANSGFIVTM</sequence>
<dbReference type="RefSeq" id="WP_092752834.1">
    <property type="nucleotide sequence ID" value="NZ_FOCG01000001.1"/>
</dbReference>